<dbReference type="Gene3D" id="1.20.120.330">
    <property type="entry name" value="Nucleotidyltransferases domain 2"/>
    <property type="match status" value="2"/>
</dbReference>
<keyword evidence="2 9" id="KW-0548">Nucleotidyltransferase</keyword>
<evidence type="ECO:0000256" key="2">
    <source>
        <dbReference type="ARBA" id="ARBA00022695"/>
    </source>
</evidence>
<dbReference type="Pfam" id="PF08335">
    <property type="entry name" value="GlnD_UR_UTase"/>
    <property type="match status" value="2"/>
</dbReference>
<dbReference type="STRING" id="33007.HMPREF3198_01705"/>
<dbReference type="SUPFAM" id="SSF81301">
    <property type="entry name" value="Nucleotidyltransferase"/>
    <property type="match status" value="2"/>
</dbReference>
<dbReference type="GeneID" id="35866457"/>
<feature type="domain" description="PII-uridylyltransferase/Glutamine-synthetase adenylyltransferase" evidence="8">
    <location>
        <begin position="838"/>
        <end position="981"/>
    </location>
</feature>
<evidence type="ECO:0000256" key="5">
    <source>
        <dbReference type="ARBA" id="ARBA00022842"/>
    </source>
</evidence>
<dbReference type="AlphaFoldDB" id="A0A2I1IKV3"/>
<dbReference type="InterPro" id="IPR043519">
    <property type="entry name" value="NT_sf"/>
</dbReference>
<proteinExistence type="predicted"/>
<keyword evidence="10" id="KW-1185">Reference proteome</keyword>
<dbReference type="Gene3D" id="3.30.460.10">
    <property type="entry name" value="Beta Polymerase, domain 2"/>
    <property type="match status" value="2"/>
</dbReference>
<evidence type="ECO:0000256" key="1">
    <source>
        <dbReference type="ARBA" id="ARBA00022679"/>
    </source>
</evidence>
<dbReference type="InterPro" id="IPR023057">
    <property type="entry name" value="GlnE"/>
</dbReference>
<dbReference type="PANTHER" id="PTHR30621">
    <property type="entry name" value="GLUTAMINE SYNTHETASE ADENYLYLTRANSFERASE"/>
    <property type="match status" value="1"/>
</dbReference>
<dbReference type="SUPFAM" id="SSF81593">
    <property type="entry name" value="Nucleotidyltransferase substrate binding subunit/domain"/>
    <property type="match status" value="2"/>
</dbReference>
<dbReference type="GO" id="GO:0005829">
    <property type="term" value="C:cytosol"/>
    <property type="evidence" value="ECO:0007669"/>
    <property type="project" value="TreeGrafter"/>
</dbReference>
<dbReference type="RefSeq" id="WP_024332226.1">
    <property type="nucleotide sequence ID" value="NZ_JASOXK010000009.1"/>
</dbReference>
<dbReference type="Pfam" id="PF03710">
    <property type="entry name" value="GlnE"/>
    <property type="match status" value="2"/>
</dbReference>
<dbReference type="CDD" id="cd05401">
    <property type="entry name" value="NT_GlnE_GlnD_like"/>
    <property type="match status" value="2"/>
</dbReference>
<accession>A0A2I1IKV3</accession>
<keyword evidence="1 9" id="KW-0808">Transferase</keyword>
<keyword evidence="4" id="KW-0067">ATP-binding</keyword>
<dbReference type="PANTHER" id="PTHR30621:SF0">
    <property type="entry name" value="BIFUNCTIONAL GLUTAMINE SYNTHETASE ADENYLYLTRANSFERASE_ADENYLYL-REMOVING ENZYME"/>
    <property type="match status" value="1"/>
</dbReference>
<sequence>MSNSSELSIRLRKAGVREVARAKSWLAEVSEIADPLPYLASAADPDMALLGFVRLGEAAPKQLRACLTGAGNALFSVLGLSQALTDHLLTHPQDLQQLANLRMPPLFSNFDEGNYDPASEEREARAWTQQFLAEFQAADSSDRVRYLYRRALTLIAAMDLSSGAALDIVSFVSRCITALVDMTLQASLRIAVEEADPNHEVRFAVIVMGKTGGREVNYISDVDVIFVVEPARQMPEGELIEKSAKIVSALTSICVGQGQEMPLWPLDMGLRPEGADGAVARTIDSYRSYYRRWAQSWEFQALLKARFAAGDRKLGEEFIKMVEPMVWEASGREGFVADARAMRARVEENVRPEHKDRQIKLGPGGLRDVEMTIQLMQLVHGRYDKSVRRPHTLEAIQALATQGYIAREGAAKLARCYRFLRCVEHRAQLYRLRRTGLIPSADLQLRRIGRAIDGQKYPDADSLKVELAHVRHDVRNLHRELFFRPLLPATASLSADEAALSPEAAAARLKAVGYKDPQGSLRHIEALTAGVTRRAALQRQLLPVMIGWIANGANPDAGLLRFRRLSEIIGTSHWYLAMLRDSRVAAAYLAKLLPTSTYCAEGFEHFPAAVAWLDHPIELEPREEERLVGEMRASASRHEDIVEAAQLVREIRSRELLRAGLADCLQGVDPKRARLYICPADDAALETTLELAHRVVKNPRARIGIIALGRLGGREPGYASDADIMAVYEPLGEGAREEAEQTVATMKSLLSEVGVQRPFKVDLGLRPEGKDGPTARSIESLRSYYEKWASPWERQALLRARPVAGDRRVLEQAMQIVDEYRYGRAPSEEDLRSIRMLKARMERERLPRGSDPRAHVKLGPGGLSDAEWAVQLIQLTYGHEIEQLRTTNTLQALAAAVQAGLLPAEKANALEAAWRAASRIRAANTLASGRDGGSKLDLLPRTNDEIAAVSLILGYERSARSLVDDYRRKARHCRDVMEEIFYG</sequence>
<evidence type="ECO:0000256" key="6">
    <source>
        <dbReference type="ARBA" id="ARBA00023268"/>
    </source>
</evidence>
<gene>
    <name evidence="9" type="ORF">CYJ19_08545</name>
</gene>
<reference evidence="9 10" key="1">
    <citation type="submission" date="2017-12" db="EMBL/GenBank/DDBJ databases">
        <title>Phylogenetic diversity of female urinary microbiome.</title>
        <authorList>
            <person name="Thomas-White K."/>
            <person name="Wolfe A.J."/>
        </authorList>
    </citation>
    <scope>NUCLEOTIDE SEQUENCE [LARGE SCALE GENOMIC DNA]</scope>
    <source>
        <strain evidence="9 10">UMB0402</strain>
    </source>
</reference>
<comment type="caution">
    <text evidence="9">The sequence shown here is derived from an EMBL/GenBank/DDBJ whole genome shotgun (WGS) entry which is preliminary data.</text>
</comment>
<evidence type="ECO:0000313" key="10">
    <source>
        <dbReference type="Proteomes" id="UP000235122"/>
    </source>
</evidence>
<name>A0A2I1IKV3_9ACTO</name>
<dbReference type="Gene3D" id="1.20.120.1510">
    <property type="match status" value="1"/>
</dbReference>
<feature type="domain" description="Glutamate-ammonia ligase adenylyltransferase repeated" evidence="7">
    <location>
        <begin position="73"/>
        <end position="319"/>
    </location>
</feature>
<evidence type="ECO:0000256" key="3">
    <source>
        <dbReference type="ARBA" id="ARBA00022741"/>
    </source>
</evidence>
<evidence type="ECO:0000259" key="7">
    <source>
        <dbReference type="Pfam" id="PF03710"/>
    </source>
</evidence>
<protein>
    <submittedName>
        <fullName evidence="9">Bifunctional glutamine-synthetase adenylyltransferase/deadenyltransferase</fullName>
    </submittedName>
</protein>
<dbReference type="Proteomes" id="UP000235122">
    <property type="component" value="Unassembled WGS sequence"/>
</dbReference>
<feature type="domain" description="PII-uridylyltransferase/Glutamine-synthetase adenylyltransferase" evidence="8">
    <location>
        <begin position="340"/>
        <end position="482"/>
    </location>
</feature>
<dbReference type="NCBIfam" id="NF010707">
    <property type="entry name" value="PRK14109.1"/>
    <property type="match status" value="1"/>
</dbReference>
<keyword evidence="3" id="KW-0547">Nucleotide-binding</keyword>
<evidence type="ECO:0000313" key="9">
    <source>
        <dbReference type="EMBL" id="PKY71763.1"/>
    </source>
</evidence>
<dbReference type="InterPro" id="IPR005190">
    <property type="entry name" value="GlnE_rpt_dom"/>
</dbReference>
<dbReference type="EMBL" id="PKKO01000005">
    <property type="protein sequence ID" value="PKY71763.1"/>
    <property type="molecule type" value="Genomic_DNA"/>
</dbReference>
<dbReference type="GO" id="GO:0008882">
    <property type="term" value="F:[glutamate-ammonia-ligase] adenylyltransferase activity"/>
    <property type="evidence" value="ECO:0007669"/>
    <property type="project" value="InterPro"/>
</dbReference>
<dbReference type="InterPro" id="IPR013546">
    <property type="entry name" value="PII_UdlTrfase/GS_AdlTrfase"/>
</dbReference>
<feature type="domain" description="Glutamate-ammonia ligase adenylyltransferase repeated" evidence="7">
    <location>
        <begin position="589"/>
        <end position="812"/>
    </location>
</feature>
<dbReference type="GO" id="GO:0000820">
    <property type="term" value="P:regulation of glutamine family amino acid metabolic process"/>
    <property type="evidence" value="ECO:0007669"/>
    <property type="project" value="TreeGrafter"/>
</dbReference>
<evidence type="ECO:0000256" key="4">
    <source>
        <dbReference type="ARBA" id="ARBA00022840"/>
    </source>
</evidence>
<evidence type="ECO:0000259" key="8">
    <source>
        <dbReference type="Pfam" id="PF08335"/>
    </source>
</evidence>
<organism evidence="9 10">
    <name type="scientific">Winkia neuii</name>
    <dbReference type="NCBI Taxonomy" id="33007"/>
    <lineage>
        <taxon>Bacteria</taxon>
        <taxon>Bacillati</taxon>
        <taxon>Actinomycetota</taxon>
        <taxon>Actinomycetes</taxon>
        <taxon>Actinomycetales</taxon>
        <taxon>Actinomycetaceae</taxon>
        <taxon>Winkia</taxon>
    </lineage>
</organism>
<keyword evidence="5" id="KW-0460">Magnesium</keyword>
<dbReference type="GO" id="GO:0005524">
    <property type="term" value="F:ATP binding"/>
    <property type="evidence" value="ECO:0007669"/>
    <property type="project" value="UniProtKB-KW"/>
</dbReference>
<keyword evidence="6" id="KW-0511">Multifunctional enzyme</keyword>